<reference evidence="2" key="1">
    <citation type="submission" date="2011-05" db="EMBL/GenBank/DDBJ databases">
        <authorList>
            <person name="Richards S.R."/>
            <person name="Qu J."/>
            <person name="Jiang H."/>
            <person name="Jhangiani S.N."/>
            <person name="Agravi P."/>
            <person name="Goodspeed R."/>
            <person name="Gross S."/>
            <person name="Mandapat C."/>
            <person name="Jackson L."/>
            <person name="Mathew T."/>
            <person name="Pu L."/>
            <person name="Thornton R."/>
            <person name="Saada N."/>
            <person name="Wilczek-Boney K.B."/>
            <person name="Lee S."/>
            <person name="Kovar C."/>
            <person name="Wu Y."/>
            <person name="Scherer S.E."/>
            <person name="Worley K.C."/>
            <person name="Muzny D.M."/>
            <person name="Gibbs R."/>
        </authorList>
    </citation>
    <scope>NUCLEOTIDE SEQUENCE</scope>
    <source>
        <strain evidence="2">Brora</strain>
    </source>
</reference>
<dbReference type="EMBL" id="JH432018">
    <property type="status" value="NOT_ANNOTATED_CDS"/>
    <property type="molecule type" value="Genomic_DNA"/>
</dbReference>
<proteinExistence type="predicted"/>
<organism evidence="1 2">
    <name type="scientific">Strigamia maritima</name>
    <name type="common">European centipede</name>
    <name type="synonym">Geophilus maritimus</name>
    <dbReference type="NCBI Taxonomy" id="126957"/>
    <lineage>
        <taxon>Eukaryota</taxon>
        <taxon>Metazoa</taxon>
        <taxon>Ecdysozoa</taxon>
        <taxon>Arthropoda</taxon>
        <taxon>Myriapoda</taxon>
        <taxon>Chilopoda</taxon>
        <taxon>Pleurostigmophora</taxon>
        <taxon>Geophilomorpha</taxon>
        <taxon>Linotaeniidae</taxon>
        <taxon>Strigamia</taxon>
    </lineage>
</organism>
<evidence type="ECO:0000313" key="1">
    <source>
        <dbReference type="EnsemblMetazoa" id="SMAR011231-PA"/>
    </source>
</evidence>
<dbReference type="Proteomes" id="UP000014500">
    <property type="component" value="Unassembled WGS sequence"/>
</dbReference>
<dbReference type="HOGENOM" id="CLU_2486191_0_0_1"/>
<sequence length="87" mass="9354">MRRSMPLTAGGGLVVVRPARACQQQAVLARPTCDSSQERCARRLPRDGNEGSGFITAKFLHELQPSQPSEVLVSYTPRGSGHCTEGS</sequence>
<reference evidence="1" key="2">
    <citation type="submission" date="2015-02" db="UniProtKB">
        <authorList>
            <consortium name="EnsemblMetazoa"/>
        </authorList>
    </citation>
    <scope>IDENTIFICATION</scope>
</reference>
<protein>
    <submittedName>
        <fullName evidence="1">Uncharacterized protein</fullName>
    </submittedName>
</protein>
<accession>T1JBS8</accession>
<evidence type="ECO:0000313" key="2">
    <source>
        <dbReference type="Proteomes" id="UP000014500"/>
    </source>
</evidence>
<keyword evidence="2" id="KW-1185">Reference proteome</keyword>
<dbReference type="EnsemblMetazoa" id="SMAR011231-RA">
    <property type="protein sequence ID" value="SMAR011231-PA"/>
    <property type="gene ID" value="SMAR011231"/>
</dbReference>
<dbReference type="AlphaFoldDB" id="T1JBS8"/>
<name>T1JBS8_STRMM</name>